<evidence type="ECO:0000256" key="1">
    <source>
        <dbReference type="ARBA" id="ARBA00001913"/>
    </source>
</evidence>
<dbReference type="RefSeq" id="WP_349244166.1">
    <property type="nucleotide sequence ID" value="NZ_JASCXX010000006.1"/>
</dbReference>
<evidence type="ECO:0000256" key="2">
    <source>
        <dbReference type="ARBA" id="ARBA00008779"/>
    </source>
</evidence>
<dbReference type="SUPFAM" id="SSF53649">
    <property type="entry name" value="Alkaline phosphatase-like"/>
    <property type="match status" value="1"/>
</dbReference>
<dbReference type="CDD" id="cd16144">
    <property type="entry name" value="ARS_like"/>
    <property type="match status" value="1"/>
</dbReference>
<evidence type="ECO:0000313" key="9">
    <source>
        <dbReference type="Proteomes" id="UP001431776"/>
    </source>
</evidence>
<dbReference type="GO" id="GO:0046872">
    <property type="term" value="F:metal ion binding"/>
    <property type="evidence" value="ECO:0007669"/>
    <property type="project" value="UniProtKB-KW"/>
</dbReference>
<dbReference type="PROSITE" id="PS00523">
    <property type="entry name" value="SULFATASE_1"/>
    <property type="match status" value="1"/>
</dbReference>
<dbReference type="InterPro" id="IPR000917">
    <property type="entry name" value="Sulfatase_N"/>
</dbReference>
<dbReference type="PANTHER" id="PTHR42693">
    <property type="entry name" value="ARYLSULFATASE FAMILY MEMBER"/>
    <property type="match status" value="1"/>
</dbReference>
<dbReference type="PROSITE" id="PS00149">
    <property type="entry name" value="SULFATASE_2"/>
    <property type="match status" value="1"/>
</dbReference>
<keyword evidence="5" id="KW-0378">Hydrolase</keyword>
<gene>
    <name evidence="8" type="ORF">QJ522_06845</name>
</gene>
<dbReference type="Pfam" id="PF00884">
    <property type="entry name" value="Sulfatase"/>
    <property type="match status" value="1"/>
</dbReference>
<evidence type="ECO:0000256" key="3">
    <source>
        <dbReference type="ARBA" id="ARBA00022723"/>
    </source>
</evidence>
<dbReference type="InterPro" id="IPR017850">
    <property type="entry name" value="Alkaline_phosphatase_core_sf"/>
</dbReference>
<dbReference type="InterPro" id="IPR050738">
    <property type="entry name" value="Sulfatase"/>
</dbReference>
<comment type="caution">
    <text evidence="8">The sequence shown here is derived from an EMBL/GenBank/DDBJ whole genome shotgun (WGS) entry which is preliminary data.</text>
</comment>
<protein>
    <submittedName>
        <fullName evidence="8">Sulfatase</fullName>
    </submittedName>
</protein>
<comment type="similarity">
    <text evidence="2">Belongs to the sulfatase family.</text>
</comment>
<keyword evidence="6" id="KW-0106">Calcium</keyword>
<dbReference type="Gene3D" id="3.40.720.10">
    <property type="entry name" value="Alkaline Phosphatase, subunit A"/>
    <property type="match status" value="1"/>
</dbReference>
<evidence type="ECO:0000256" key="5">
    <source>
        <dbReference type="ARBA" id="ARBA00022801"/>
    </source>
</evidence>
<evidence type="ECO:0000256" key="6">
    <source>
        <dbReference type="ARBA" id="ARBA00022837"/>
    </source>
</evidence>
<accession>A0AAW6TTW1</accession>
<name>A0AAW6TTW1_9BACT</name>
<organism evidence="8 9">
    <name type="scientific">Anaerobaca lacustris</name>
    <dbReference type="NCBI Taxonomy" id="3044600"/>
    <lineage>
        <taxon>Bacteria</taxon>
        <taxon>Pseudomonadati</taxon>
        <taxon>Planctomycetota</taxon>
        <taxon>Phycisphaerae</taxon>
        <taxon>Sedimentisphaerales</taxon>
        <taxon>Anaerobacaceae</taxon>
        <taxon>Anaerobaca</taxon>
    </lineage>
</organism>
<dbReference type="AlphaFoldDB" id="A0AAW6TTW1"/>
<dbReference type="EMBL" id="JASCXX010000006">
    <property type="protein sequence ID" value="MDI6448757.1"/>
    <property type="molecule type" value="Genomic_DNA"/>
</dbReference>
<dbReference type="Gene3D" id="3.30.1120.10">
    <property type="match status" value="1"/>
</dbReference>
<evidence type="ECO:0000256" key="4">
    <source>
        <dbReference type="ARBA" id="ARBA00022729"/>
    </source>
</evidence>
<evidence type="ECO:0000313" key="8">
    <source>
        <dbReference type="EMBL" id="MDI6448757.1"/>
    </source>
</evidence>
<dbReference type="PANTHER" id="PTHR42693:SF42">
    <property type="entry name" value="ARYLSULFATASE G"/>
    <property type="match status" value="1"/>
</dbReference>
<keyword evidence="4" id="KW-0732">Signal</keyword>
<evidence type="ECO:0000259" key="7">
    <source>
        <dbReference type="Pfam" id="PF00884"/>
    </source>
</evidence>
<sequence length="492" mass="55077">MNRRHFLKRLGAAALLGAGVSVSRSVSGVREAKGPNFVFFLVDDLGWMDLGCFGSRFYETPNVDRLAAQGMRFTNAYAACPVCSPTRASIMTGKYPARLRTTDYFGAPQPDTVQRHWTRDKPLLPARYRDRVPLEEVTLAEAFKQHGYATFFAGKWHLGPEGFWPEDQGFDFNKGGHDRGGPYGGKRYFSPYGNPRLSDGPDGEHLPDRLATETCEFIEEHRDGPFLAYLSFYSVHTPLMAREDLKAKYEAKARTIEHDGPAWGKEGDREVRLVQDHAVYAGMVEAMDQAVGKVLDALDRLDLTRETIVFFMSDNGGLSTSEGHPTSNLPLRAGKGWLYEGGIREPMIVRWPGRVQAGSVCDEPVTSTDFYPTMLEMAGLPAKPEQHLDGRSMVPLLRQQGPQKARALYWHYPHYGNQGGTPGGAIRLGDYKLIEFYEDSRVELYNLRDDLGEEKDLSAAMPEKAAQLRQMLHQWRSDVGAAMPTANPNHEI</sequence>
<feature type="domain" description="Sulfatase N-terminal" evidence="7">
    <location>
        <begin position="35"/>
        <end position="379"/>
    </location>
</feature>
<dbReference type="InterPro" id="IPR024607">
    <property type="entry name" value="Sulfatase_CS"/>
</dbReference>
<proteinExistence type="inferred from homology"/>
<dbReference type="Proteomes" id="UP001431776">
    <property type="component" value="Unassembled WGS sequence"/>
</dbReference>
<keyword evidence="9" id="KW-1185">Reference proteome</keyword>
<comment type="cofactor">
    <cofactor evidence="1">
        <name>Ca(2+)</name>
        <dbReference type="ChEBI" id="CHEBI:29108"/>
    </cofactor>
</comment>
<dbReference type="GO" id="GO:0004065">
    <property type="term" value="F:arylsulfatase activity"/>
    <property type="evidence" value="ECO:0007669"/>
    <property type="project" value="TreeGrafter"/>
</dbReference>
<dbReference type="FunFam" id="3.40.720.10:FF:000065">
    <property type="entry name" value="Arylsulfatase A"/>
    <property type="match status" value="1"/>
</dbReference>
<keyword evidence="3" id="KW-0479">Metal-binding</keyword>
<reference evidence="8" key="1">
    <citation type="submission" date="2023-05" db="EMBL/GenBank/DDBJ databases">
        <title>Anaerotaeda fermentans gen. nov., sp. nov., a novel anaerobic planctomycete of the new family within the order Sedimentisphaerales isolated from Taman Peninsula, Russia.</title>
        <authorList>
            <person name="Khomyakova M.A."/>
            <person name="Merkel A.Y."/>
            <person name="Slobodkin A.I."/>
        </authorList>
    </citation>
    <scope>NUCLEOTIDE SEQUENCE</scope>
    <source>
        <strain evidence="8">M17dextr</strain>
    </source>
</reference>